<evidence type="ECO:0000256" key="1">
    <source>
        <dbReference type="ARBA" id="ARBA00004167"/>
    </source>
</evidence>
<proteinExistence type="predicted"/>
<evidence type="ECO:0000256" key="2">
    <source>
        <dbReference type="ARBA" id="ARBA00022614"/>
    </source>
</evidence>
<keyword evidence="3" id="KW-0812">Transmembrane</keyword>
<keyword evidence="6" id="KW-1133">Transmembrane helix</keyword>
<evidence type="ECO:0000256" key="8">
    <source>
        <dbReference type="SAM" id="SignalP"/>
    </source>
</evidence>
<dbReference type="InterPro" id="IPR032675">
    <property type="entry name" value="LRR_dom_sf"/>
</dbReference>
<dbReference type="Gene3D" id="2.60.120.430">
    <property type="entry name" value="Galactose-binding lectin"/>
    <property type="match status" value="1"/>
</dbReference>
<name>A0AAV0CDK3_9ASTE</name>
<dbReference type="EMBL" id="CAMAPF010000021">
    <property type="protein sequence ID" value="CAH9071900.1"/>
    <property type="molecule type" value="Genomic_DNA"/>
</dbReference>
<evidence type="ECO:0000256" key="4">
    <source>
        <dbReference type="ARBA" id="ARBA00022729"/>
    </source>
</evidence>
<dbReference type="PANTHER" id="PTHR45631:SF3">
    <property type="entry name" value="OS05G0393100 PROTEIN"/>
    <property type="match status" value="1"/>
</dbReference>
<reference evidence="10" key="1">
    <citation type="submission" date="2022-07" db="EMBL/GenBank/DDBJ databases">
        <authorList>
            <person name="Macas J."/>
            <person name="Novak P."/>
            <person name="Neumann P."/>
        </authorList>
    </citation>
    <scope>NUCLEOTIDE SEQUENCE</scope>
</reference>
<evidence type="ECO:0000256" key="6">
    <source>
        <dbReference type="ARBA" id="ARBA00022989"/>
    </source>
</evidence>
<dbReference type="Pfam" id="PF12819">
    <property type="entry name" value="Malectin_like"/>
    <property type="match status" value="1"/>
</dbReference>
<evidence type="ECO:0000313" key="11">
    <source>
        <dbReference type="Proteomes" id="UP001152523"/>
    </source>
</evidence>
<keyword evidence="5" id="KW-0677">Repeat</keyword>
<dbReference type="PANTHER" id="PTHR45631">
    <property type="entry name" value="OS07G0107800 PROTEIN-RELATED"/>
    <property type="match status" value="1"/>
</dbReference>
<dbReference type="Gene3D" id="3.80.10.10">
    <property type="entry name" value="Ribonuclease Inhibitor"/>
    <property type="match status" value="1"/>
</dbReference>
<comment type="subcellular location">
    <subcellularLocation>
        <location evidence="1">Membrane</location>
        <topology evidence="1">Single-pass membrane protein</topology>
    </subcellularLocation>
</comment>
<keyword evidence="11" id="KW-1185">Reference proteome</keyword>
<comment type="caution">
    <text evidence="10">The sequence shown here is derived from an EMBL/GenBank/DDBJ whole genome shotgun (WGS) entry which is preliminary data.</text>
</comment>
<dbReference type="InterPro" id="IPR001611">
    <property type="entry name" value="Leu-rich_rpt"/>
</dbReference>
<evidence type="ECO:0000256" key="5">
    <source>
        <dbReference type="ARBA" id="ARBA00022737"/>
    </source>
</evidence>
<evidence type="ECO:0000259" key="9">
    <source>
        <dbReference type="Pfam" id="PF12819"/>
    </source>
</evidence>
<dbReference type="Proteomes" id="UP001152523">
    <property type="component" value="Unassembled WGS sequence"/>
</dbReference>
<protein>
    <recommendedName>
        <fullName evidence="9">Malectin-like domain-containing protein</fullName>
    </recommendedName>
</protein>
<evidence type="ECO:0000256" key="3">
    <source>
        <dbReference type="ARBA" id="ARBA00022692"/>
    </source>
</evidence>
<dbReference type="AlphaFoldDB" id="A0AAV0CDK3"/>
<dbReference type="Pfam" id="PF00560">
    <property type="entry name" value="LRR_1"/>
    <property type="match status" value="2"/>
</dbReference>
<dbReference type="SUPFAM" id="SSF52058">
    <property type="entry name" value="L domain-like"/>
    <property type="match status" value="1"/>
</dbReference>
<organism evidence="10 11">
    <name type="scientific">Cuscuta epithymum</name>
    <dbReference type="NCBI Taxonomy" id="186058"/>
    <lineage>
        <taxon>Eukaryota</taxon>
        <taxon>Viridiplantae</taxon>
        <taxon>Streptophyta</taxon>
        <taxon>Embryophyta</taxon>
        <taxon>Tracheophyta</taxon>
        <taxon>Spermatophyta</taxon>
        <taxon>Magnoliopsida</taxon>
        <taxon>eudicotyledons</taxon>
        <taxon>Gunneridae</taxon>
        <taxon>Pentapetalae</taxon>
        <taxon>asterids</taxon>
        <taxon>lamiids</taxon>
        <taxon>Solanales</taxon>
        <taxon>Convolvulaceae</taxon>
        <taxon>Cuscuteae</taxon>
        <taxon>Cuscuta</taxon>
        <taxon>Cuscuta subgen. Cuscuta</taxon>
    </lineage>
</organism>
<accession>A0AAV0CDK3</accession>
<feature type="signal peptide" evidence="8">
    <location>
        <begin position="1"/>
        <end position="26"/>
    </location>
</feature>
<keyword evidence="7" id="KW-0472">Membrane</keyword>
<sequence length="559" mass="62025">MSSSILPPFFYSLLLIILLLSSLSNCQPPRRKNSISYIVSCFPIAEHIKFSFFVYSTGVRINCGAGASSVIDGQEWSPDGDYIAVGTPKNVPFPSPVRDSRFLTARTFPILNNRFKKFCYTVPVFRGGKYLVRTAYFYGRVNGNPVAPVFDQIVDGTLWSVVNITKEEDEEGGYINNQNGLMIRPKYYEGVFLAADKTMKVCLGGNNYTESDPFISALEILLVWDSLYNSTDFSKYALSLHARHNFGYNGSTIRYPDDEFDRYWEPFGEHSPSQNLSSVSTSGFWNRPPLKVFDTRYENRKPEPMQLLWPPSRLPNATYHIALYFANDRDSVSNRVFNISLNGLVYYPNLNVTPSGVVVFTNQWLLSGITNITLNPTTGSSVGPVINAGEIFQVLPVGGKTHTRDVAALEGVKRSFKNPPLDWNGDPCLPPQYPWTGVLCSGGSRIRVIALNLTRMDLSGTISPNIGNLSALSGIWLGNNNLSGVIPDLSSLKRLETLHLEDNRLGGDILPSLGSIESLQELFLQNNNLTGKIPDRVLEKPGVNIRTSPGNPLLSQPPI</sequence>
<keyword evidence="4 8" id="KW-0732">Signal</keyword>
<dbReference type="FunFam" id="3.80.10.10:FF:000129">
    <property type="entry name" value="Leucine-rich repeat receptor-like kinase"/>
    <property type="match status" value="1"/>
</dbReference>
<dbReference type="GO" id="GO:0016020">
    <property type="term" value="C:membrane"/>
    <property type="evidence" value="ECO:0007669"/>
    <property type="project" value="UniProtKB-SubCell"/>
</dbReference>
<gene>
    <name evidence="10" type="ORF">CEPIT_LOCUS4118</name>
</gene>
<keyword evidence="2" id="KW-0433">Leucine-rich repeat</keyword>
<dbReference type="InterPro" id="IPR024788">
    <property type="entry name" value="Malectin-like_Carb-bd_dom"/>
</dbReference>
<feature type="chain" id="PRO_5043942287" description="Malectin-like domain-containing protein" evidence="8">
    <location>
        <begin position="27"/>
        <end position="559"/>
    </location>
</feature>
<evidence type="ECO:0000313" key="10">
    <source>
        <dbReference type="EMBL" id="CAH9071900.1"/>
    </source>
</evidence>
<evidence type="ECO:0000256" key="7">
    <source>
        <dbReference type="ARBA" id="ARBA00023136"/>
    </source>
</evidence>
<feature type="domain" description="Malectin-like" evidence="9">
    <location>
        <begin position="61"/>
        <end position="394"/>
    </location>
</feature>